<dbReference type="InterPro" id="IPR053781">
    <property type="entry name" value="F-box_AtFBL13-like"/>
</dbReference>
<reference evidence="2 3" key="1">
    <citation type="journal article" date="2013" name="Proc. Natl. Acad. Sci. U.S.A.">
        <title>Fine-scale variation in meiotic recombination in Mimulus inferred from population shotgun sequencing.</title>
        <authorList>
            <person name="Hellsten U."/>
            <person name="Wright K.M."/>
            <person name="Jenkins J."/>
            <person name="Shu S."/>
            <person name="Yuan Y."/>
            <person name="Wessler S.R."/>
            <person name="Schmutz J."/>
            <person name="Willis J.H."/>
            <person name="Rokhsar D.S."/>
        </authorList>
    </citation>
    <scope>NUCLEOTIDE SEQUENCE [LARGE SCALE GENOMIC DNA]</scope>
    <source>
        <strain evidence="3">cv. DUN x IM62</strain>
    </source>
</reference>
<keyword evidence="3" id="KW-1185">Reference proteome</keyword>
<dbReference type="SUPFAM" id="SSF52047">
    <property type="entry name" value="RNI-like"/>
    <property type="match status" value="1"/>
</dbReference>
<dbReference type="InterPro" id="IPR032675">
    <property type="entry name" value="LRR_dom_sf"/>
</dbReference>
<dbReference type="InterPro" id="IPR001810">
    <property type="entry name" value="F-box_dom"/>
</dbReference>
<proteinExistence type="predicted"/>
<dbReference type="CDD" id="cd22160">
    <property type="entry name" value="F-box_AtFBL13-like"/>
    <property type="match status" value="1"/>
</dbReference>
<evidence type="ECO:0000313" key="3">
    <source>
        <dbReference type="Proteomes" id="UP000030748"/>
    </source>
</evidence>
<name>A0A022RPD1_ERYGU</name>
<sequence length="531" mass="61310">MKRAKGEEEGSKSTDIISSLPQEILERILYFLPQEDAVRTSVFSKSWRHVWCTRPNLVFSDQTFKGKKQYFLLTVDKTIHRYRDQRLCVEEFDLCILVDGSEDHESVTFLENWIPLLKNMGMKKFVLSIRARHSRDFTDMPSEVFGAESLQYLHVAKFVMHQKCIERLVLLKHLDQLHLQKVYIEDAVFQRIISSCPSIETITMEGCEGLKKIKLNDLPNLINFNFYVHGNGSAVEPCRIEIHAPSIETIDITYGNIWFRKGAEFRNLINLHLRGVDSSLEHMSSCKFPILIWLSLSHCGGLRDIQLCIDAPSLVLFEYQGFFIPSISFGKTTSSWRSELNIKYMQINDGYLWFLKLNELLNSVSKSRIILSVDQYLMNHDEIIRGNVNMVQYMNGCGTAVVVDRLSLNASLSAASRKTKPSSTQKSPSSVPRKLYPLRTRHAWLALIRLGKSSITFSLLNTATKQVIHLPRIKQKPEPNYTDIHYTCTFSEPPTNPNCRVLFTALFDPRHSLLPNRRREIHLEAEQVRRR</sequence>
<dbReference type="Gene3D" id="3.80.10.10">
    <property type="entry name" value="Ribonuclease Inhibitor"/>
    <property type="match status" value="1"/>
</dbReference>
<dbReference type="InterPro" id="IPR036047">
    <property type="entry name" value="F-box-like_dom_sf"/>
</dbReference>
<feature type="domain" description="F-box" evidence="1">
    <location>
        <begin position="14"/>
        <end position="67"/>
    </location>
</feature>
<dbReference type="EMBL" id="KI630377">
    <property type="protein sequence ID" value="EYU40795.1"/>
    <property type="molecule type" value="Genomic_DNA"/>
</dbReference>
<dbReference type="InterPro" id="IPR055411">
    <property type="entry name" value="LRR_FXL15/At3g58940/PEG3-like"/>
</dbReference>
<dbReference type="SUPFAM" id="SSF81383">
    <property type="entry name" value="F-box domain"/>
    <property type="match status" value="1"/>
</dbReference>
<protein>
    <recommendedName>
        <fullName evidence="1">F-box domain-containing protein</fullName>
    </recommendedName>
</protein>
<dbReference type="PANTHER" id="PTHR31639:SF42">
    <property type="entry name" value="OS02G0160200 PROTEIN"/>
    <property type="match status" value="1"/>
</dbReference>
<dbReference type="Gene3D" id="1.20.1280.50">
    <property type="match status" value="1"/>
</dbReference>
<evidence type="ECO:0000259" key="1">
    <source>
        <dbReference type="PROSITE" id="PS50181"/>
    </source>
</evidence>
<dbReference type="Proteomes" id="UP000030748">
    <property type="component" value="Unassembled WGS sequence"/>
</dbReference>
<dbReference type="Pfam" id="PF24758">
    <property type="entry name" value="LRR_At5g56370"/>
    <property type="match status" value="1"/>
</dbReference>
<dbReference type="PROSITE" id="PS50181">
    <property type="entry name" value="FBOX"/>
    <property type="match status" value="1"/>
</dbReference>
<gene>
    <name evidence="2" type="ORF">MIMGU_mgv1a025178mg</name>
</gene>
<accession>A0A022RPD1</accession>
<dbReference type="eggNOG" id="ENOG502S269">
    <property type="taxonomic scope" value="Eukaryota"/>
</dbReference>
<dbReference type="PANTHER" id="PTHR31639">
    <property type="entry name" value="F-BOX PROTEIN-LIKE"/>
    <property type="match status" value="1"/>
</dbReference>
<dbReference type="Pfam" id="PF00646">
    <property type="entry name" value="F-box"/>
    <property type="match status" value="1"/>
</dbReference>
<dbReference type="AlphaFoldDB" id="A0A022RPD1"/>
<organism evidence="2 3">
    <name type="scientific">Erythranthe guttata</name>
    <name type="common">Yellow monkey flower</name>
    <name type="synonym">Mimulus guttatus</name>
    <dbReference type="NCBI Taxonomy" id="4155"/>
    <lineage>
        <taxon>Eukaryota</taxon>
        <taxon>Viridiplantae</taxon>
        <taxon>Streptophyta</taxon>
        <taxon>Embryophyta</taxon>
        <taxon>Tracheophyta</taxon>
        <taxon>Spermatophyta</taxon>
        <taxon>Magnoliopsida</taxon>
        <taxon>eudicotyledons</taxon>
        <taxon>Gunneridae</taxon>
        <taxon>Pentapetalae</taxon>
        <taxon>asterids</taxon>
        <taxon>lamiids</taxon>
        <taxon>Lamiales</taxon>
        <taxon>Phrymaceae</taxon>
        <taxon>Erythranthe</taxon>
    </lineage>
</organism>
<evidence type="ECO:0000313" key="2">
    <source>
        <dbReference type="EMBL" id="EYU40795.1"/>
    </source>
</evidence>